<keyword evidence="3" id="KW-1185">Reference proteome</keyword>
<feature type="compositionally biased region" description="Basic and acidic residues" evidence="1">
    <location>
        <begin position="439"/>
        <end position="454"/>
    </location>
</feature>
<gene>
    <name evidence="2" type="ORF">LMG21510_01499</name>
</gene>
<dbReference type="Proteomes" id="UP000721236">
    <property type="component" value="Unassembled WGS sequence"/>
</dbReference>
<comment type="caution">
    <text evidence="2">The sequence shown here is derived from an EMBL/GenBank/DDBJ whole genome shotgun (WGS) entry which is preliminary data.</text>
</comment>
<sequence>MRAGGVAHQRLPLGDTMPFPSYLCNFFTPNHHNAYRRVLADEHVDFQTDKPDHQVAIIAADLFLPRRNASGIRADVDLAPRVVLHFPDDAAAEAKLESALSSIARRSPSSSYGLEQGRAVMTAIADAIFPALRTGNVGRTQMARAAAMEIATAIASPRNLTIGMRAVCKAVNDDANTVGCRLGGPSSRGIDIRAGKGRVTLCESNDWSKYHLLGIEADGKQAVKKAGKAAGKDGADPDSLDTAPRNVRWQDGKILIADVCTTFTVKTGEWWLTRKLLPRRTQRATVGARIEMLHVQSPDKRLHKALAFEDGNARHWLANCLARVCRFLRGVGIANASKEQFAEDLLRKRAGRSQPTLTFADADLDEHAMDVHARKVHECDVTESLRHAELIDDDARRVGRRTGTWGSRARYHGKVDLELTFAGDKPAAPEYQAVSLVQEKGKENGKENGKEQAKPARAAAYEAFDTNRPRAPLDAPSGSKGASQPSKDSVPAT</sequence>
<organism evidence="2 3">
    <name type="scientific">Cupriavidus respiraculi</name>
    <dbReference type="NCBI Taxonomy" id="195930"/>
    <lineage>
        <taxon>Bacteria</taxon>
        <taxon>Pseudomonadati</taxon>
        <taxon>Pseudomonadota</taxon>
        <taxon>Betaproteobacteria</taxon>
        <taxon>Burkholderiales</taxon>
        <taxon>Burkholderiaceae</taxon>
        <taxon>Cupriavidus</taxon>
    </lineage>
</organism>
<reference evidence="2 3" key="1">
    <citation type="submission" date="2021-08" db="EMBL/GenBank/DDBJ databases">
        <authorList>
            <person name="Peeters C."/>
        </authorList>
    </citation>
    <scope>NUCLEOTIDE SEQUENCE [LARGE SCALE GENOMIC DNA]</scope>
    <source>
        <strain evidence="2 3">LMG 21510</strain>
    </source>
</reference>
<dbReference type="EMBL" id="CAJZAH010000001">
    <property type="protein sequence ID" value="CAG9169580.1"/>
    <property type="molecule type" value="Genomic_DNA"/>
</dbReference>
<feature type="region of interest" description="Disordered" evidence="1">
    <location>
        <begin position="438"/>
        <end position="493"/>
    </location>
</feature>
<name>A0ABM8WQ65_9BURK</name>
<feature type="compositionally biased region" description="Polar residues" evidence="1">
    <location>
        <begin position="480"/>
        <end position="493"/>
    </location>
</feature>
<proteinExistence type="predicted"/>
<evidence type="ECO:0000313" key="3">
    <source>
        <dbReference type="Proteomes" id="UP000721236"/>
    </source>
</evidence>
<accession>A0ABM8WQ65</accession>
<evidence type="ECO:0000313" key="2">
    <source>
        <dbReference type="EMBL" id="CAG9169580.1"/>
    </source>
</evidence>
<evidence type="ECO:0000256" key="1">
    <source>
        <dbReference type="SAM" id="MobiDB-lite"/>
    </source>
</evidence>
<protein>
    <submittedName>
        <fullName evidence="2">Uncharacterized protein</fullName>
    </submittedName>
</protein>